<proteinExistence type="predicted"/>
<protein>
    <submittedName>
        <fullName evidence="1">Uncharacterized protein</fullName>
    </submittedName>
</protein>
<dbReference type="AlphaFoldDB" id="A0A4R7UVZ8"/>
<dbReference type="EMBL" id="SOCP01000024">
    <property type="protein sequence ID" value="TDV40112.1"/>
    <property type="molecule type" value="Genomic_DNA"/>
</dbReference>
<comment type="caution">
    <text evidence="1">The sequence shown here is derived from an EMBL/GenBank/DDBJ whole genome shotgun (WGS) entry which is preliminary data.</text>
</comment>
<organism evidence="1 2">
    <name type="scientific">Actinophytocola oryzae</name>
    <dbReference type="NCBI Taxonomy" id="502181"/>
    <lineage>
        <taxon>Bacteria</taxon>
        <taxon>Bacillati</taxon>
        <taxon>Actinomycetota</taxon>
        <taxon>Actinomycetes</taxon>
        <taxon>Pseudonocardiales</taxon>
        <taxon>Pseudonocardiaceae</taxon>
    </lineage>
</organism>
<evidence type="ECO:0000313" key="1">
    <source>
        <dbReference type="EMBL" id="TDV40112.1"/>
    </source>
</evidence>
<gene>
    <name evidence="1" type="ORF">CLV71_124131</name>
</gene>
<reference evidence="1 2" key="1">
    <citation type="submission" date="2019-03" db="EMBL/GenBank/DDBJ databases">
        <title>Genomic Encyclopedia of Archaeal and Bacterial Type Strains, Phase II (KMG-II): from individual species to whole genera.</title>
        <authorList>
            <person name="Goeker M."/>
        </authorList>
    </citation>
    <scope>NUCLEOTIDE SEQUENCE [LARGE SCALE GENOMIC DNA]</scope>
    <source>
        <strain evidence="1 2">DSM 45499</strain>
    </source>
</reference>
<name>A0A4R7UVZ8_9PSEU</name>
<keyword evidence="2" id="KW-1185">Reference proteome</keyword>
<accession>A0A4R7UVZ8</accession>
<evidence type="ECO:0000313" key="2">
    <source>
        <dbReference type="Proteomes" id="UP000294927"/>
    </source>
</evidence>
<dbReference type="RefSeq" id="WP_133908552.1">
    <property type="nucleotide sequence ID" value="NZ_SOCP01000024.1"/>
</dbReference>
<sequence>MPTNVDDLWLRGLFLRRIAHVPVWCTRPRVINGVLVVEAVCGRYVRVWSPETSDTLRCPDCGQLTRNVRAPIATIHQIGHHIGRTP</sequence>
<dbReference type="Proteomes" id="UP000294927">
    <property type="component" value="Unassembled WGS sequence"/>
</dbReference>